<sequence>MALAHLDRVALKPELFYVAAMLHDVGLREPLPDRCFTVAGADAARATAPEGTAAADIKQVERAIFEHVAIRKPKALLSRYLQAGSLLDVAGPGISKLGREFTREVCKNRAGFPEECRTAWRAESRRFPDGRAAYARCPGGLLIATRFNPLPH</sequence>
<dbReference type="EMBL" id="SJKC01000006">
    <property type="protein sequence ID" value="TCC31942.1"/>
    <property type="molecule type" value="Genomic_DNA"/>
</dbReference>
<gene>
    <name evidence="1" type="ORF">E0H92_36130</name>
</gene>
<dbReference type="Gene3D" id="1.10.3210.10">
    <property type="entry name" value="Hypothetical protein af1432"/>
    <property type="match status" value="1"/>
</dbReference>
<dbReference type="Proteomes" id="UP000294225">
    <property type="component" value="Unassembled WGS sequence"/>
</dbReference>
<evidence type="ECO:0008006" key="3">
    <source>
        <dbReference type="Google" id="ProtNLM"/>
    </source>
</evidence>
<proteinExistence type="predicted"/>
<name>A0A4V2M3H0_9ACTN</name>
<comment type="caution">
    <text evidence="1">The sequence shown here is derived from an EMBL/GenBank/DDBJ whole genome shotgun (WGS) entry which is preliminary data.</text>
</comment>
<dbReference type="SUPFAM" id="SSF109604">
    <property type="entry name" value="HD-domain/PDEase-like"/>
    <property type="match status" value="1"/>
</dbReference>
<evidence type="ECO:0000313" key="1">
    <source>
        <dbReference type="EMBL" id="TCC31942.1"/>
    </source>
</evidence>
<dbReference type="PANTHER" id="PTHR35569">
    <property type="entry name" value="CYANAMIDE HYDRATASE DDI2-RELATED"/>
    <property type="match status" value="1"/>
</dbReference>
<dbReference type="RefSeq" id="WP_131499380.1">
    <property type="nucleotide sequence ID" value="NZ_SJKC01000006.1"/>
</dbReference>
<dbReference type="AlphaFoldDB" id="A0A4V2M3H0"/>
<reference evidence="1 2" key="1">
    <citation type="submission" date="2019-02" db="EMBL/GenBank/DDBJ databases">
        <title>Kribbella capetownensis sp. nov. and Kribbella speibonae sp. nov., isolated from soil.</title>
        <authorList>
            <person name="Curtis S.M."/>
            <person name="Norton I."/>
            <person name="Everest G.J."/>
            <person name="Meyers P.R."/>
        </authorList>
    </citation>
    <scope>NUCLEOTIDE SEQUENCE [LARGE SCALE GENOMIC DNA]</scope>
    <source>
        <strain evidence="1 2">YM55</strain>
    </source>
</reference>
<dbReference type="PANTHER" id="PTHR35569:SF1">
    <property type="entry name" value="CYANAMIDE HYDRATASE DDI2-RELATED"/>
    <property type="match status" value="1"/>
</dbReference>
<accession>A0A4V2M3H0</accession>
<protein>
    <recommendedName>
        <fullName evidence="3">HD domain-containing protein</fullName>
    </recommendedName>
</protein>
<evidence type="ECO:0000313" key="2">
    <source>
        <dbReference type="Proteomes" id="UP000294225"/>
    </source>
</evidence>
<organism evidence="1 2">
    <name type="scientific">Kribbella speibonae</name>
    <dbReference type="NCBI Taxonomy" id="1572660"/>
    <lineage>
        <taxon>Bacteria</taxon>
        <taxon>Bacillati</taxon>
        <taxon>Actinomycetota</taxon>
        <taxon>Actinomycetes</taxon>
        <taxon>Propionibacteriales</taxon>
        <taxon>Kribbellaceae</taxon>
        <taxon>Kribbella</taxon>
    </lineage>
</organism>